<proteinExistence type="predicted"/>
<dbReference type="InterPro" id="IPR036388">
    <property type="entry name" value="WH-like_DNA-bd_sf"/>
</dbReference>
<gene>
    <name evidence="1" type="ORF">SAMN06264855_11744</name>
</gene>
<dbReference type="SUPFAM" id="SSF46785">
    <property type="entry name" value="Winged helix' DNA-binding domain"/>
    <property type="match status" value="1"/>
</dbReference>
<dbReference type="Gene3D" id="1.10.10.10">
    <property type="entry name" value="Winged helix-like DNA-binding domain superfamily/Winged helix DNA-binding domain"/>
    <property type="match status" value="1"/>
</dbReference>
<dbReference type="RefSeq" id="WP_089385550.1">
    <property type="nucleotide sequence ID" value="NZ_FZNQ01000017.1"/>
</dbReference>
<dbReference type="Pfam" id="PF25212">
    <property type="entry name" value="HVO_A0114"/>
    <property type="match status" value="1"/>
</dbReference>
<evidence type="ECO:0000313" key="1">
    <source>
        <dbReference type="EMBL" id="SNR57722.1"/>
    </source>
</evidence>
<keyword evidence="2" id="KW-1185">Reference proteome</keyword>
<protein>
    <submittedName>
        <fullName evidence="1">Predicted transcriptional regulator</fullName>
    </submittedName>
</protein>
<accession>A0A238XGA4</accession>
<reference evidence="1 2" key="1">
    <citation type="submission" date="2017-06" db="EMBL/GenBank/DDBJ databases">
        <authorList>
            <person name="Kim H.J."/>
            <person name="Triplett B.A."/>
        </authorList>
    </citation>
    <scope>NUCLEOTIDE SEQUENCE [LARGE SCALE GENOMIC DNA]</scope>
    <source>
        <strain evidence="1 2">DSM 8800</strain>
    </source>
</reference>
<dbReference type="EMBL" id="FZNQ01000017">
    <property type="protein sequence ID" value="SNR57722.1"/>
    <property type="molecule type" value="Genomic_DNA"/>
</dbReference>
<organism evidence="1 2">
    <name type="scientific">Halorubrum vacuolatum</name>
    <name type="common">Natronobacterium vacuolatum</name>
    <dbReference type="NCBI Taxonomy" id="63740"/>
    <lineage>
        <taxon>Archaea</taxon>
        <taxon>Methanobacteriati</taxon>
        <taxon>Methanobacteriota</taxon>
        <taxon>Stenosarchaea group</taxon>
        <taxon>Halobacteria</taxon>
        <taxon>Halobacteriales</taxon>
        <taxon>Haloferacaceae</taxon>
        <taxon>Halorubrum</taxon>
    </lineage>
</organism>
<evidence type="ECO:0000313" key="2">
    <source>
        <dbReference type="Proteomes" id="UP000198397"/>
    </source>
</evidence>
<dbReference type="Proteomes" id="UP000198397">
    <property type="component" value="Unassembled WGS sequence"/>
</dbReference>
<name>A0A238XGA4_HALVU</name>
<dbReference type="AlphaFoldDB" id="A0A238XGA4"/>
<dbReference type="InterPro" id="IPR036390">
    <property type="entry name" value="WH_DNA-bd_sf"/>
</dbReference>
<dbReference type="OrthoDB" id="325082at2157"/>
<sequence length="131" mass="14634">MTATNVLLVTIDGGTDVYEEGLEAIQSLNEGEAVNKPAQLTLPNEEVLGEIFNERTYALLRVIREEEPASIRETARLVGRDKKNVHEELTRLEALGVIRFEDDGHAKRPYFPYDNLFITPFRGDSSTSAVA</sequence>